<keyword evidence="2 5" id="KW-0057">Aromatic amino acid biosynthesis</keyword>
<feature type="binding site" evidence="5">
    <location>
        <position position="231"/>
    </location>
    <ligand>
        <name>3-dehydroquinate</name>
        <dbReference type="ChEBI" id="CHEBI:32364"/>
    </ligand>
</feature>
<dbReference type="GO" id="GO:0009423">
    <property type="term" value="P:chorismate biosynthetic process"/>
    <property type="evidence" value="ECO:0007669"/>
    <property type="project" value="UniProtKB-UniRule"/>
</dbReference>
<evidence type="ECO:0000256" key="5">
    <source>
        <dbReference type="HAMAP-Rule" id="MF_00214"/>
    </source>
</evidence>
<dbReference type="Pfam" id="PF01487">
    <property type="entry name" value="DHquinase_I"/>
    <property type="match status" value="1"/>
</dbReference>
<dbReference type="EMBL" id="AHYT01000009">
    <property type="protein sequence ID" value="EOT27877.1"/>
    <property type="molecule type" value="Genomic_DNA"/>
</dbReference>
<accession>S0J6N2</accession>
<evidence type="ECO:0000256" key="2">
    <source>
        <dbReference type="ARBA" id="ARBA00023141"/>
    </source>
</evidence>
<dbReference type="Proteomes" id="UP000014136">
    <property type="component" value="Unassembled WGS sequence"/>
</dbReference>
<dbReference type="PATRIC" id="fig|1139996.3.peg.1763"/>
<dbReference type="OrthoDB" id="9813659at2"/>
<keyword evidence="3 5" id="KW-0456">Lyase</keyword>
<dbReference type="PANTHER" id="PTHR43699:SF1">
    <property type="entry name" value="3-DEHYDROQUINATE DEHYDRATASE"/>
    <property type="match status" value="1"/>
</dbReference>
<evidence type="ECO:0000256" key="1">
    <source>
        <dbReference type="ARBA" id="ARBA00001864"/>
    </source>
</evidence>
<name>S0J6N2_9ENTE</name>
<dbReference type="eggNOG" id="COG0710">
    <property type="taxonomic scope" value="Bacteria"/>
</dbReference>
<sequence length="248" mass="27577">MQVRNVEIGAGRPKICVPLVGSTKKEIIEQCMKADDSAADIIEWRVDYFSEVATLEKVYDVLEVLREMTDKVLLFTFRTKEEGGERAISLTNYQELYTNIARLGQVDLMDVELSIAQFLGREFIRDLKNAAVKVVMSSHDFDKTPADGELVYRVNVMNQFGADIGKLAVMPHNLQDVLRIMGIPQKVQVFNQLPLAVMSMGDLGKVTRVSGEIIDSVFTFGSLGQASAPGQIPVEQLDIILDALHVTE</sequence>
<dbReference type="EC" id="4.2.1.10" evidence="5"/>
<feature type="binding site" evidence="5">
    <location>
        <position position="227"/>
    </location>
    <ligand>
        <name>3-dehydroquinate</name>
        <dbReference type="ChEBI" id="CHEBI:32364"/>
    </ligand>
</feature>
<feature type="active site" description="Schiff-base intermediate with substrate" evidence="5">
    <location>
        <position position="166"/>
    </location>
</feature>
<keyword evidence="7" id="KW-1185">Reference proteome</keyword>
<dbReference type="UniPathway" id="UPA00053">
    <property type="reaction ID" value="UER00086"/>
</dbReference>
<comment type="caution">
    <text evidence="6">The sequence shown here is derived from an EMBL/GenBank/DDBJ whole genome shotgun (WGS) entry which is preliminary data.</text>
</comment>
<dbReference type="InterPro" id="IPR013785">
    <property type="entry name" value="Aldolase_TIM"/>
</dbReference>
<evidence type="ECO:0000256" key="3">
    <source>
        <dbReference type="ARBA" id="ARBA00023239"/>
    </source>
</evidence>
<dbReference type="PANTHER" id="PTHR43699">
    <property type="entry name" value="3-DEHYDROQUINATE DEHYDRATASE"/>
    <property type="match status" value="1"/>
</dbReference>
<evidence type="ECO:0000256" key="4">
    <source>
        <dbReference type="ARBA" id="ARBA00023270"/>
    </source>
</evidence>
<dbReference type="HAMAP" id="MF_00214">
    <property type="entry name" value="AroD"/>
    <property type="match status" value="1"/>
</dbReference>
<keyword evidence="4 5" id="KW-0704">Schiff base</keyword>
<protein>
    <recommendedName>
        <fullName evidence="5">3-dehydroquinate dehydratase</fullName>
        <shortName evidence="5">3-dehydroquinase</shortName>
        <ecNumber evidence="5">4.2.1.10</ecNumber>
    </recommendedName>
    <alternativeName>
        <fullName evidence="5">Type I DHQase</fullName>
    </alternativeName>
    <alternativeName>
        <fullName evidence="5">Type I dehydroquinase</fullName>
        <shortName evidence="5">DHQ1</shortName>
    </alternativeName>
</protein>
<feature type="active site" description="Proton donor/acceptor" evidence="5">
    <location>
        <position position="139"/>
    </location>
</feature>
<evidence type="ECO:0000313" key="7">
    <source>
        <dbReference type="Proteomes" id="UP000014136"/>
    </source>
</evidence>
<comment type="similarity">
    <text evidence="5">Belongs to the type-I 3-dehydroquinase family.</text>
</comment>
<feature type="binding site" evidence="5">
    <location>
        <position position="78"/>
    </location>
    <ligand>
        <name>3-dehydroquinate</name>
        <dbReference type="ChEBI" id="CHEBI:32364"/>
    </ligand>
</feature>
<dbReference type="STRING" id="41997.RV16_GL000712"/>
<dbReference type="GO" id="GO:0046279">
    <property type="term" value="P:3,4-dihydroxybenzoate biosynthetic process"/>
    <property type="evidence" value="ECO:0007669"/>
    <property type="project" value="UniProtKB-ARBA"/>
</dbReference>
<organism evidence="6 7">
    <name type="scientific">Enterococcus saccharolyticus subsp. saccharolyticus ATCC 43076</name>
    <dbReference type="NCBI Taxonomy" id="1139996"/>
    <lineage>
        <taxon>Bacteria</taxon>
        <taxon>Bacillati</taxon>
        <taxon>Bacillota</taxon>
        <taxon>Bacilli</taxon>
        <taxon>Lactobacillales</taxon>
        <taxon>Enterococcaceae</taxon>
        <taxon>Enterococcus</taxon>
    </lineage>
</organism>
<comment type="catalytic activity">
    <reaction evidence="1 5">
        <text>3-dehydroquinate = 3-dehydroshikimate + H2O</text>
        <dbReference type="Rhea" id="RHEA:21096"/>
        <dbReference type="ChEBI" id="CHEBI:15377"/>
        <dbReference type="ChEBI" id="CHEBI:16630"/>
        <dbReference type="ChEBI" id="CHEBI:32364"/>
        <dbReference type="EC" id="4.2.1.10"/>
    </reaction>
</comment>
<dbReference type="GO" id="GO:0003855">
    <property type="term" value="F:3-dehydroquinate dehydratase activity"/>
    <property type="evidence" value="ECO:0007669"/>
    <property type="project" value="UniProtKB-UniRule"/>
</dbReference>
<comment type="function">
    <text evidence="5">Involved in the third step of the chorismate pathway, which leads to the biosynthesis of aromatic amino acids. Catalyzes the cis-dehydration of 3-dehydroquinate (DHQ) and introduces the first double bond of the aromatic ring to yield 3-dehydroshikimate.</text>
</comment>
<evidence type="ECO:0000313" key="6">
    <source>
        <dbReference type="EMBL" id="EOT27877.1"/>
    </source>
</evidence>
<dbReference type="HOGENOM" id="CLU_064444_0_0_9"/>
<dbReference type="FunFam" id="3.20.20.70:FF:000047">
    <property type="entry name" value="3-dehydroquinate dehydratase"/>
    <property type="match status" value="1"/>
</dbReference>
<dbReference type="GO" id="GO:0008652">
    <property type="term" value="P:amino acid biosynthetic process"/>
    <property type="evidence" value="ECO:0007669"/>
    <property type="project" value="UniProtKB-KW"/>
</dbReference>
<proteinExistence type="inferred from homology"/>
<dbReference type="InterPro" id="IPR001381">
    <property type="entry name" value="DHquinase_I"/>
</dbReference>
<comment type="subunit">
    <text evidence="5">Homodimer.</text>
</comment>
<feature type="binding site" evidence="5">
    <location>
        <begin position="43"/>
        <end position="45"/>
    </location>
    <ligand>
        <name>3-dehydroquinate</name>
        <dbReference type="ChEBI" id="CHEBI:32364"/>
    </ligand>
</feature>
<dbReference type="AlphaFoldDB" id="S0J6N2"/>
<keyword evidence="5" id="KW-0028">Amino-acid biosynthesis</keyword>
<comment type="pathway">
    <text evidence="5">Metabolic intermediate biosynthesis; chorismate biosynthesis; chorismate from D-erythrose 4-phosphate and phosphoenolpyruvate: step 3/7.</text>
</comment>
<reference evidence="6 7" key="1">
    <citation type="submission" date="2013-03" db="EMBL/GenBank/DDBJ databases">
        <title>The Genome Sequence of Enterococcus saccharolyticus ATCC_43076 (Illumina only assembly).</title>
        <authorList>
            <consortium name="The Broad Institute Genomics Platform"/>
            <consortium name="The Broad Institute Genome Sequencing Center for Infectious Disease"/>
            <person name="Earl A."/>
            <person name="Russ C."/>
            <person name="Gilmore M."/>
            <person name="Surin D."/>
            <person name="Walker B."/>
            <person name="Young S."/>
            <person name="Zeng Q."/>
            <person name="Gargeya S."/>
            <person name="Fitzgerald M."/>
            <person name="Haas B."/>
            <person name="Abouelleil A."/>
            <person name="Allen A.W."/>
            <person name="Alvarado L."/>
            <person name="Arachchi H.M."/>
            <person name="Berlin A.M."/>
            <person name="Chapman S.B."/>
            <person name="Gainer-Dewar J."/>
            <person name="Goldberg J."/>
            <person name="Griggs A."/>
            <person name="Gujja S."/>
            <person name="Hansen M."/>
            <person name="Howarth C."/>
            <person name="Imamovic A."/>
            <person name="Ireland A."/>
            <person name="Larimer J."/>
            <person name="McCowan C."/>
            <person name="Murphy C."/>
            <person name="Pearson M."/>
            <person name="Poon T.W."/>
            <person name="Priest M."/>
            <person name="Roberts A."/>
            <person name="Saif S."/>
            <person name="Shea T."/>
            <person name="Sisk P."/>
            <person name="Sykes S."/>
            <person name="Wortman J."/>
            <person name="Nusbaum C."/>
            <person name="Birren B."/>
        </authorList>
    </citation>
    <scope>NUCLEOTIDE SEQUENCE [LARGE SCALE GENOMIC DNA]</scope>
    <source>
        <strain evidence="6 7">ATCC 43076</strain>
    </source>
</reference>
<comment type="caution">
    <text evidence="5">Lacks conserved residue(s) required for the propagation of feature annotation.</text>
</comment>
<dbReference type="SUPFAM" id="SSF51569">
    <property type="entry name" value="Aldolase"/>
    <property type="match status" value="1"/>
</dbReference>
<dbReference type="Gene3D" id="3.20.20.70">
    <property type="entry name" value="Aldolase class I"/>
    <property type="match status" value="1"/>
</dbReference>
<gene>
    <name evidence="5" type="primary">aroD</name>
    <name evidence="6" type="ORF">OMQ_01791</name>
</gene>
<feature type="binding site" evidence="5">
    <location>
        <position position="208"/>
    </location>
    <ligand>
        <name>3-dehydroquinate</name>
        <dbReference type="ChEBI" id="CHEBI:32364"/>
    </ligand>
</feature>
<dbReference type="InterPro" id="IPR050146">
    <property type="entry name" value="Type-I_3-dehydroquinase"/>
</dbReference>
<dbReference type="CDD" id="cd00502">
    <property type="entry name" value="DHQase_I"/>
    <property type="match status" value="1"/>
</dbReference>
<dbReference type="NCBIfam" id="TIGR01093">
    <property type="entry name" value="aroD"/>
    <property type="match status" value="1"/>
</dbReference>
<dbReference type="GO" id="GO:0009073">
    <property type="term" value="P:aromatic amino acid family biosynthetic process"/>
    <property type="evidence" value="ECO:0007669"/>
    <property type="project" value="UniProtKB-KW"/>
</dbReference>